<dbReference type="HOGENOM" id="CLU_1102898_0_0_1"/>
<organism evidence="2 3">
    <name type="scientific">Hebeloma cylindrosporum</name>
    <dbReference type="NCBI Taxonomy" id="76867"/>
    <lineage>
        <taxon>Eukaryota</taxon>
        <taxon>Fungi</taxon>
        <taxon>Dikarya</taxon>
        <taxon>Basidiomycota</taxon>
        <taxon>Agaricomycotina</taxon>
        <taxon>Agaricomycetes</taxon>
        <taxon>Agaricomycetidae</taxon>
        <taxon>Agaricales</taxon>
        <taxon>Agaricineae</taxon>
        <taxon>Hymenogastraceae</taxon>
        <taxon>Hebeloma</taxon>
    </lineage>
</organism>
<dbReference type="AlphaFoldDB" id="A0A0C2Y380"/>
<gene>
    <name evidence="2" type="ORF">M413DRAFT_32412</name>
</gene>
<evidence type="ECO:0000313" key="3">
    <source>
        <dbReference type="Proteomes" id="UP000053424"/>
    </source>
</evidence>
<keyword evidence="3" id="KW-1185">Reference proteome</keyword>
<proteinExistence type="predicted"/>
<accession>A0A0C2Y380</accession>
<dbReference type="Proteomes" id="UP000053424">
    <property type="component" value="Unassembled WGS sequence"/>
</dbReference>
<dbReference type="EMBL" id="KN831818">
    <property type="protein sequence ID" value="KIM35547.1"/>
    <property type="molecule type" value="Genomic_DNA"/>
</dbReference>
<sequence length="252" mass="28188">MFLWNFLLDLAGGFLVVVILLFDFEEDLEDGGDSRSRNHLSGSYHSDVQPSMALAYNPHHDNPTMATSSDVTDDDHSVNAVSFFPHASGLTKLGGNFYAVRGNVVSPRRPVRHRSTKLTMTRTFKLRSKTTDRRLQRLEGMVGGLQLPPTIPEEVLYLIDAAGRRHPLAMHMAFSLPNFIATLKILFNQESPQDILLRKSINIQAFVLTIDNAAPHNLTWFTTPNFQPIAQEVVANLVTMALNDNNGVRNHI</sequence>
<evidence type="ECO:0000256" key="1">
    <source>
        <dbReference type="SAM" id="MobiDB-lite"/>
    </source>
</evidence>
<evidence type="ECO:0000313" key="2">
    <source>
        <dbReference type="EMBL" id="KIM35547.1"/>
    </source>
</evidence>
<feature type="region of interest" description="Disordered" evidence="1">
    <location>
        <begin position="53"/>
        <end position="73"/>
    </location>
</feature>
<reference evidence="2 3" key="1">
    <citation type="submission" date="2014-04" db="EMBL/GenBank/DDBJ databases">
        <authorList>
            <consortium name="DOE Joint Genome Institute"/>
            <person name="Kuo A."/>
            <person name="Gay G."/>
            <person name="Dore J."/>
            <person name="Kohler A."/>
            <person name="Nagy L.G."/>
            <person name="Floudas D."/>
            <person name="Copeland A."/>
            <person name="Barry K.W."/>
            <person name="Cichocki N."/>
            <person name="Veneault-Fourrey C."/>
            <person name="LaButti K."/>
            <person name="Lindquist E.A."/>
            <person name="Lipzen A."/>
            <person name="Lundell T."/>
            <person name="Morin E."/>
            <person name="Murat C."/>
            <person name="Sun H."/>
            <person name="Tunlid A."/>
            <person name="Henrissat B."/>
            <person name="Grigoriev I.V."/>
            <person name="Hibbett D.S."/>
            <person name="Martin F."/>
            <person name="Nordberg H.P."/>
            <person name="Cantor M.N."/>
            <person name="Hua S.X."/>
        </authorList>
    </citation>
    <scope>NUCLEOTIDE SEQUENCE [LARGE SCALE GENOMIC DNA]</scope>
    <source>
        <strain evidence="3">h7</strain>
    </source>
</reference>
<name>A0A0C2Y380_HEBCY</name>
<protein>
    <submittedName>
        <fullName evidence="2">Uncharacterized protein</fullName>
    </submittedName>
</protein>
<reference evidence="3" key="2">
    <citation type="submission" date="2015-01" db="EMBL/GenBank/DDBJ databases">
        <title>Evolutionary Origins and Diversification of the Mycorrhizal Mutualists.</title>
        <authorList>
            <consortium name="DOE Joint Genome Institute"/>
            <consortium name="Mycorrhizal Genomics Consortium"/>
            <person name="Kohler A."/>
            <person name="Kuo A."/>
            <person name="Nagy L.G."/>
            <person name="Floudas D."/>
            <person name="Copeland A."/>
            <person name="Barry K.W."/>
            <person name="Cichocki N."/>
            <person name="Veneault-Fourrey C."/>
            <person name="LaButti K."/>
            <person name="Lindquist E.A."/>
            <person name="Lipzen A."/>
            <person name="Lundell T."/>
            <person name="Morin E."/>
            <person name="Murat C."/>
            <person name="Riley R."/>
            <person name="Ohm R."/>
            <person name="Sun H."/>
            <person name="Tunlid A."/>
            <person name="Henrissat B."/>
            <person name="Grigoriev I.V."/>
            <person name="Hibbett D.S."/>
            <person name="Martin F."/>
        </authorList>
    </citation>
    <scope>NUCLEOTIDE SEQUENCE [LARGE SCALE GENOMIC DNA]</scope>
    <source>
        <strain evidence="3">h7</strain>
    </source>
</reference>